<keyword evidence="3" id="KW-1185">Reference proteome</keyword>
<gene>
    <name evidence="2" type="ORF">NFC73_13345</name>
</gene>
<dbReference type="EMBL" id="JANCLV010000008">
    <property type="protein sequence ID" value="MCP9000706.1"/>
    <property type="molecule type" value="Genomic_DNA"/>
</dbReference>
<feature type="region of interest" description="Disordered" evidence="1">
    <location>
        <begin position="34"/>
        <end position="90"/>
    </location>
</feature>
<sequence>MSALWGTQTQRTRVLFVSAALVVSLTGCEYGGPAEGAAGSSSPGATAQPRSTGVTMAPNSDPRASSLKDMSDWSSQQLKPALPGQVAGSASSNSTIGYGMTARPGNYELHFLCEGPADVELSVASWAGAAVLEPVRVACDGGVFAAQVKLDTEGADFTMNPGSGPDRRYAFRLVPAS</sequence>
<evidence type="ECO:0000313" key="2">
    <source>
        <dbReference type="EMBL" id="MCP9000706.1"/>
    </source>
</evidence>
<dbReference type="RefSeq" id="WP_254750930.1">
    <property type="nucleotide sequence ID" value="NZ_JANCLV010000008.1"/>
</dbReference>
<dbReference type="Proteomes" id="UP001524318">
    <property type="component" value="Unassembled WGS sequence"/>
</dbReference>
<comment type="caution">
    <text evidence="2">The sequence shown here is derived from an EMBL/GenBank/DDBJ whole genome shotgun (WGS) entry which is preliminary data.</text>
</comment>
<evidence type="ECO:0000313" key="3">
    <source>
        <dbReference type="Proteomes" id="UP001524318"/>
    </source>
</evidence>
<name>A0ABT1LSD2_9MICC</name>
<protein>
    <recommendedName>
        <fullName evidence="4">Lipoprotein</fullName>
    </recommendedName>
</protein>
<proteinExistence type="predicted"/>
<accession>A0ABT1LSD2</accession>
<organism evidence="2 3">
    <name type="scientific">Pseudarthrobacter humi</name>
    <dbReference type="NCBI Taxonomy" id="2952523"/>
    <lineage>
        <taxon>Bacteria</taxon>
        <taxon>Bacillati</taxon>
        <taxon>Actinomycetota</taxon>
        <taxon>Actinomycetes</taxon>
        <taxon>Micrococcales</taxon>
        <taxon>Micrococcaceae</taxon>
        <taxon>Pseudarthrobacter</taxon>
    </lineage>
</organism>
<evidence type="ECO:0008006" key="4">
    <source>
        <dbReference type="Google" id="ProtNLM"/>
    </source>
</evidence>
<evidence type="ECO:0000256" key="1">
    <source>
        <dbReference type="SAM" id="MobiDB-lite"/>
    </source>
</evidence>
<reference evidence="2 3" key="1">
    <citation type="submission" date="2022-06" db="EMBL/GenBank/DDBJ databases">
        <title>Pseudarthrobacter sp. strain RMG13 Genome sequencing and assembly.</title>
        <authorList>
            <person name="Kim I."/>
        </authorList>
    </citation>
    <scope>NUCLEOTIDE SEQUENCE [LARGE SCALE GENOMIC DNA]</scope>
    <source>
        <strain evidence="2 3">RMG13</strain>
    </source>
</reference>
<feature type="compositionally biased region" description="Low complexity" evidence="1">
    <location>
        <begin position="35"/>
        <end position="49"/>
    </location>
</feature>